<evidence type="ECO:0000313" key="2">
    <source>
        <dbReference type="Proteomes" id="UP001162992"/>
    </source>
</evidence>
<keyword evidence="2" id="KW-1185">Reference proteome</keyword>
<comment type="caution">
    <text evidence="1">The sequence shown here is derived from an EMBL/GenBank/DDBJ whole genome shotgun (WGS) entry which is preliminary data.</text>
</comment>
<name>A0ACC2AF17_DIPCM</name>
<sequence length="199" mass="22507">MFIQCSLLQGILRYVMEHNKHKAFELRKVIATTVMSDSETYTEAFLEMPNDAYCQWILNHEKWGGAIELSILSNYYGREIAAYDILTLRCDLYGQGKGYDERVMLIYDGLHYDALALAPFAGAPEGFDQTIFMVDKNGSIGIAATLAEKVVQEAQRNRRFTDIANFTLRCAVCQKGVVGQKEAIEHAKSTGHGNFQEYR</sequence>
<dbReference type="Proteomes" id="UP001162992">
    <property type="component" value="Chromosome 22"/>
</dbReference>
<reference evidence="2" key="1">
    <citation type="journal article" date="2024" name="Proc. Natl. Acad. Sci. U.S.A.">
        <title>Extraordinary preservation of gene collinearity over three hundred million years revealed in homosporous lycophytes.</title>
        <authorList>
            <person name="Li C."/>
            <person name="Wickell D."/>
            <person name="Kuo L.Y."/>
            <person name="Chen X."/>
            <person name="Nie B."/>
            <person name="Liao X."/>
            <person name="Peng D."/>
            <person name="Ji J."/>
            <person name="Jenkins J."/>
            <person name="Williams M."/>
            <person name="Shu S."/>
            <person name="Plott C."/>
            <person name="Barry K."/>
            <person name="Rajasekar S."/>
            <person name="Grimwood J."/>
            <person name="Han X."/>
            <person name="Sun S."/>
            <person name="Hou Z."/>
            <person name="He W."/>
            <person name="Dai G."/>
            <person name="Sun C."/>
            <person name="Schmutz J."/>
            <person name="Leebens-Mack J.H."/>
            <person name="Li F.W."/>
            <person name="Wang L."/>
        </authorList>
    </citation>
    <scope>NUCLEOTIDE SEQUENCE [LARGE SCALE GENOMIC DNA]</scope>
    <source>
        <strain evidence="2">cv. PW_Plant_1</strain>
    </source>
</reference>
<dbReference type="EMBL" id="CM055113">
    <property type="protein sequence ID" value="KAJ7516011.1"/>
    <property type="molecule type" value="Genomic_DNA"/>
</dbReference>
<proteinExistence type="predicted"/>
<organism evidence="1 2">
    <name type="scientific">Diphasiastrum complanatum</name>
    <name type="common">Issler's clubmoss</name>
    <name type="synonym">Lycopodium complanatum</name>
    <dbReference type="NCBI Taxonomy" id="34168"/>
    <lineage>
        <taxon>Eukaryota</taxon>
        <taxon>Viridiplantae</taxon>
        <taxon>Streptophyta</taxon>
        <taxon>Embryophyta</taxon>
        <taxon>Tracheophyta</taxon>
        <taxon>Lycopodiopsida</taxon>
        <taxon>Lycopodiales</taxon>
        <taxon>Lycopodiaceae</taxon>
        <taxon>Lycopodioideae</taxon>
        <taxon>Diphasiastrum</taxon>
    </lineage>
</organism>
<evidence type="ECO:0000313" key="1">
    <source>
        <dbReference type="EMBL" id="KAJ7516011.1"/>
    </source>
</evidence>
<accession>A0ACC2AF17</accession>
<gene>
    <name evidence="1" type="ORF">O6H91_22G038600</name>
</gene>
<protein>
    <submittedName>
        <fullName evidence="1">Uncharacterized protein</fullName>
    </submittedName>
</protein>